<dbReference type="GO" id="GO:0008903">
    <property type="term" value="F:hydroxypyruvate isomerase activity"/>
    <property type="evidence" value="ECO:0007669"/>
    <property type="project" value="UniProtKB-EC"/>
</dbReference>
<dbReference type="EMBL" id="CAADJZ010000001">
    <property type="protein sequence ID" value="VFT70600.1"/>
    <property type="molecule type" value="Genomic_DNA"/>
</dbReference>
<dbReference type="InterPro" id="IPR050417">
    <property type="entry name" value="Sugar_Epim/Isomerase"/>
</dbReference>
<proteinExistence type="predicted"/>
<dbReference type="PANTHER" id="PTHR43489:SF13">
    <property type="entry name" value="HYDROXYPYRUVATE ISOMERASE"/>
    <property type="match status" value="1"/>
</dbReference>
<dbReference type="InterPro" id="IPR013022">
    <property type="entry name" value="Xyl_isomerase-like_TIM-brl"/>
</dbReference>
<evidence type="ECO:0000313" key="4">
    <source>
        <dbReference type="Proteomes" id="UP000358010"/>
    </source>
</evidence>
<evidence type="ECO:0000313" key="3">
    <source>
        <dbReference type="EMBL" id="VFT70600.1"/>
    </source>
</evidence>
<feature type="domain" description="Xylose isomerase-like TIM barrel" evidence="2">
    <location>
        <begin position="8"/>
        <end position="75"/>
    </location>
</feature>
<reference evidence="3 4" key="1">
    <citation type="submission" date="2019-03" db="EMBL/GenBank/DDBJ databases">
        <authorList>
            <consortium name="Pathogen Informatics"/>
        </authorList>
    </citation>
    <scope>NUCLEOTIDE SEQUENCE [LARGE SCALE GENOMIC DNA]</scope>
    <source>
        <strain evidence="3 4">NCTC10974</strain>
    </source>
</reference>
<dbReference type="PANTHER" id="PTHR43489">
    <property type="entry name" value="ISOMERASE"/>
    <property type="match status" value="1"/>
</dbReference>
<dbReference type="AlphaFoldDB" id="A0A485JKF7"/>
<protein>
    <submittedName>
        <fullName evidence="3">Hydroxypyruvate isomerase</fullName>
        <ecNumber evidence="3">5.3.1.22</ecNumber>
    </submittedName>
</protein>
<sequence length="75" mass="8679">MMLVAAILKIQYDIYHMQRMEGELTNTMTQWADKIGHLQIADNPHRGEPGTGEINYDYLFKVIENSDYNGWVGCE</sequence>
<organism evidence="3 4">
    <name type="scientific">Escherichia coli</name>
    <dbReference type="NCBI Taxonomy" id="562"/>
    <lineage>
        <taxon>Bacteria</taxon>
        <taxon>Pseudomonadati</taxon>
        <taxon>Pseudomonadota</taxon>
        <taxon>Gammaproteobacteria</taxon>
        <taxon>Enterobacterales</taxon>
        <taxon>Enterobacteriaceae</taxon>
        <taxon>Escherichia</taxon>
    </lineage>
</organism>
<dbReference type="Gene3D" id="3.20.20.150">
    <property type="entry name" value="Divalent-metal-dependent TIM barrel enzymes"/>
    <property type="match status" value="1"/>
</dbReference>
<evidence type="ECO:0000259" key="2">
    <source>
        <dbReference type="Pfam" id="PF01261"/>
    </source>
</evidence>
<keyword evidence="1 3" id="KW-0413">Isomerase</keyword>
<keyword evidence="3" id="KW-0670">Pyruvate</keyword>
<gene>
    <name evidence="3" type="primary">hyi_1</name>
    <name evidence="3" type="ORF">NCTC10974_04188</name>
</gene>
<dbReference type="Pfam" id="PF01261">
    <property type="entry name" value="AP_endonuc_2"/>
    <property type="match status" value="1"/>
</dbReference>
<dbReference type="InterPro" id="IPR036237">
    <property type="entry name" value="Xyl_isomerase-like_sf"/>
</dbReference>
<accession>A0A485JKF7</accession>
<dbReference type="Proteomes" id="UP000358010">
    <property type="component" value="Unassembled WGS sequence"/>
</dbReference>
<dbReference type="EC" id="5.3.1.22" evidence="3"/>
<dbReference type="GO" id="GO:0046487">
    <property type="term" value="P:glyoxylate metabolic process"/>
    <property type="evidence" value="ECO:0007669"/>
    <property type="project" value="TreeGrafter"/>
</dbReference>
<name>A0A485JKF7_ECOLX</name>
<evidence type="ECO:0000256" key="1">
    <source>
        <dbReference type="ARBA" id="ARBA00023235"/>
    </source>
</evidence>
<dbReference type="SUPFAM" id="SSF51658">
    <property type="entry name" value="Xylose isomerase-like"/>
    <property type="match status" value="1"/>
</dbReference>